<dbReference type="EMBL" id="BKAL01000001">
    <property type="protein sequence ID" value="GEP67522.1"/>
    <property type="molecule type" value="Genomic_DNA"/>
</dbReference>
<dbReference type="Gene3D" id="3.40.630.30">
    <property type="match status" value="1"/>
</dbReference>
<sequence length="164" mass="18361">MAITFRALTDHEPGIIVRLLSDAYAFDPRYQELHGASWQDSDDFFFAHPQIADACCFVTADGDEPIGVVMWDPRQLPESVEIGHNGIVATRKGSGYGRLQLLEALARIRSLGARRIVVTTDDGLVPAQRMYESAGFVRARVRRNDDPADFVDEHLDYVLDVAQR</sequence>
<dbReference type="PROSITE" id="PS51186">
    <property type="entry name" value="GNAT"/>
    <property type="match status" value="1"/>
</dbReference>
<evidence type="ECO:0000313" key="2">
    <source>
        <dbReference type="EMBL" id="GEP67522.1"/>
    </source>
</evidence>
<evidence type="ECO:0000259" key="1">
    <source>
        <dbReference type="PROSITE" id="PS51186"/>
    </source>
</evidence>
<dbReference type="GO" id="GO:0016747">
    <property type="term" value="F:acyltransferase activity, transferring groups other than amino-acyl groups"/>
    <property type="evidence" value="ECO:0007669"/>
    <property type="project" value="InterPro"/>
</dbReference>
<proteinExistence type="predicted"/>
<organism evidence="2 3">
    <name type="scientific">Cellulomonas soli</name>
    <dbReference type="NCBI Taxonomy" id="931535"/>
    <lineage>
        <taxon>Bacteria</taxon>
        <taxon>Bacillati</taxon>
        <taxon>Actinomycetota</taxon>
        <taxon>Actinomycetes</taxon>
        <taxon>Micrococcales</taxon>
        <taxon>Cellulomonadaceae</taxon>
        <taxon>Cellulomonas</taxon>
    </lineage>
</organism>
<dbReference type="InterPro" id="IPR016181">
    <property type="entry name" value="Acyl_CoA_acyltransferase"/>
</dbReference>
<dbReference type="CDD" id="cd04301">
    <property type="entry name" value="NAT_SF"/>
    <property type="match status" value="1"/>
</dbReference>
<evidence type="ECO:0000313" key="3">
    <source>
        <dbReference type="Proteomes" id="UP000321798"/>
    </source>
</evidence>
<reference evidence="2 3" key="1">
    <citation type="submission" date="2019-07" db="EMBL/GenBank/DDBJ databases">
        <title>Whole genome shotgun sequence of Cellulomonas soli NBRC 109434.</title>
        <authorList>
            <person name="Hosoyama A."/>
            <person name="Uohara A."/>
            <person name="Ohji S."/>
            <person name="Ichikawa N."/>
        </authorList>
    </citation>
    <scope>NUCLEOTIDE SEQUENCE [LARGE SCALE GENOMIC DNA]</scope>
    <source>
        <strain evidence="2 3">NBRC 109434</strain>
    </source>
</reference>
<dbReference type="Proteomes" id="UP000321798">
    <property type="component" value="Unassembled WGS sequence"/>
</dbReference>
<dbReference type="InterPro" id="IPR000182">
    <property type="entry name" value="GNAT_dom"/>
</dbReference>
<dbReference type="SUPFAM" id="SSF55729">
    <property type="entry name" value="Acyl-CoA N-acyltransferases (Nat)"/>
    <property type="match status" value="1"/>
</dbReference>
<keyword evidence="3" id="KW-1185">Reference proteome</keyword>
<feature type="domain" description="N-acetyltransferase" evidence="1">
    <location>
        <begin position="3"/>
        <end position="162"/>
    </location>
</feature>
<name>A0A512P8R3_9CELL</name>
<dbReference type="AlphaFoldDB" id="A0A512P8R3"/>
<protein>
    <recommendedName>
        <fullName evidence="1">N-acetyltransferase domain-containing protein</fullName>
    </recommendedName>
</protein>
<dbReference type="RefSeq" id="WP_146951294.1">
    <property type="nucleotide sequence ID" value="NZ_BAABBJ010000005.1"/>
</dbReference>
<dbReference type="OrthoDB" id="9799092at2"/>
<dbReference type="Pfam" id="PF00583">
    <property type="entry name" value="Acetyltransf_1"/>
    <property type="match status" value="1"/>
</dbReference>
<comment type="caution">
    <text evidence="2">The sequence shown here is derived from an EMBL/GenBank/DDBJ whole genome shotgun (WGS) entry which is preliminary data.</text>
</comment>
<gene>
    <name evidence="2" type="ORF">CSO01_02370</name>
</gene>
<accession>A0A512P8R3</accession>